<sequence length="130" mass="14860">MVRIINYLKRQSEDGKEFYVLEISGGIEMVKSQETGQYYATSKKTTLPSTFDEQTCKALIGTEMPGKVERQEVEPYTYIVKETGEELILHHRWVYVDENPNTQQESAKSDKLEADANAFSTNGHYVEVEA</sequence>
<keyword evidence="2" id="KW-1185">Reference proteome</keyword>
<name>A0ABU1K2S6_9FLAO</name>
<proteinExistence type="predicted"/>
<dbReference type="RefSeq" id="WP_309726891.1">
    <property type="nucleotide sequence ID" value="NZ_JAVDQA010000001.1"/>
</dbReference>
<comment type="caution">
    <text evidence="1">The sequence shown here is derived from an EMBL/GenBank/DDBJ whole genome shotgun (WGS) entry which is preliminary data.</text>
</comment>
<protein>
    <recommendedName>
        <fullName evidence="3">Phage protein</fullName>
    </recommendedName>
</protein>
<evidence type="ECO:0008006" key="3">
    <source>
        <dbReference type="Google" id="ProtNLM"/>
    </source>
</evidence>
<evidence type="ECO:0000313" key="2">
    <source>
        <dbReference type="Proteomes" id="UP001257659"/>
    </source>
</evidence>
<evidence type="ECO:0000313" key="1">
    <source>
        <dbReference type="EMBL" id="MDR6299910.1"/>
    </source>
</evidence>
<organism evidence="1 2">
    <name type="scientific">Mesonia maritima</name>
    <dbReference type="NCBI Taxonomy" id="1793873"/>
    <lineage>
        <taxon>Bacteria</taxon>
        <taxon>Pseudomonadati</taxon>
        <taxon>Bacteroidota</taxon>
        <taxon>Flavobacteriia</taxon>
        <taxon>Flavobacteriales</taxon>
        <taxon>Flavobacteriaceae</taxon>
        <taxon>Mesonia</taxon>
    </lineage>
</organism>
<dbReference type="EMBL" id="JAVDQA010000001">
    <property type="protein sequence ID" value="MDR6299910.1"/>
    <property type="molecule type" value="Genomic_DNA"/>
</dbReference>
<gene>
    <name evidence="1" type="ORF">GGR31_000526</name>
</gene>
<accession>A0ABU1K2S6</accession>
<dbReference type="Proteomes" id="UP001257659">
    <property type="component" value="Unassembled WGS sequence"/>
</dbReference>
<reference evidence="1 2" key="1">
    <citation type="submission" date="2023-07" db="EMBL/GenBank/DDBJ databases">
        <title>Genomic Encyclopedia of Type Strains, Phase IV (KMG-IV): sequencing the most valuable type-strain genomes for metagenomic binning, comparative biology and taxonomic classification.</title>
        <authorList>
            <person name="Goeker M."/>
        </authorList>
    </citation>
    <scope>NUCLEOTIDE SEQUENCE [LARGE SCALE GENOMIC DNA]</scope>
    <source>
        <strain evidence="1 2">DSM 102814</strain>
    </source>
</reference>